<evidence type="ECO:0000313" key="4">
    <source>
        <dbReference type="EMBL" id="TQL78333.1"/>
    </source>
</evidence>
<dbReference type="CDD" id="cd00995">
    <property type="entry name" value="PBP2_NikA_DppA_OppA_like"/>
    <property type="match status" value="1"/>
</dbReference>
<dbReference type="GO" id="GO:1904680">
    <property type="term" value="F:peptide transmembrane transporter activity"/>
    <property type="evidence" value="ECO:0007669"/>
    <property type="project" value="TreeGrafter"/>
</dbReference>
<name>A0A543B0H4_9ACTN</name>
<dbReference type="Gene3D" id="3.10.105.10">
    <property type="entry name" value="Dipeptide-binding Protein, Domain 3"/>
    <property type="match status" value="1"/>
</dbReference>
<feature type="compositionally biased region" description="Gly residues" evidence="1">
    <location>
        <begin position="27"/>
        <end position="38"/>
    </location>
</feature>
<dbReference type="GO" id="GO:0015833">
    <property type="term" value="P:peptide transport"/>
    <property type="evidence" value="ECO:0007669"/>
    <property type="project" value="TreeGrafter"/>
</dbReference>
<evidence type="ECO:0000256" key="1">
    <source>
        <dbReference type="SAM" id="MobiDB-lite"/>
    </source>
</evidence>
<dbReference type="PROSITE" id="PS51257">
    <property type="entry name" value="PROKAR_LIPOPROTEIN"/>
    <property type="match status" value="1"/>
</dbReference>
<keyword evidence="2" id="KW-0732">Signal</keyword>
<feature type="chain" id="PRO_5021884772" evidence="2">
    <location>
        <begin position="23"/>
        <end position="535"/>
    </location>
</feature>
<evidence type="ECO:0000259" key="3">
    <source>
        <dbReference type="Pfam" id="PF00496"/>
    </source>
</evidence>
<evidence type="ECO:0000256" key="2">
    <source>
        <dbReference type="SAM" id="SignalP"/>
    </source>
</evidence>
<dbReference type="PANTHER" id="PTHR30290">
    <property type="entry name" value="PERIPLASMIC BINDING COMPONENT OF ABC TRANSPORTER"/>
    <property type="match status" value="1"/>
</dbReference>
<feature type="signal peptide" evidence="2">
    <location>
        <begin position="1"/>
        <end position="22"/>
    </location>
</feature>
<reference evidence="4 5" key="1">
    <citation type="submission" date="2019-06" db="EMBL/GenBank/DDBJ databases">
        <title>Sequencing the genomes of 1000 actinobacteria strains.</title>
        <authorList>
            <person name="Klenk H.-P."/>
        </authorList>
    </citation>
    <scope>NUCLEOTIDE SEQUENCE [LARGE SCALE GENOMIC DNA]</scope>
    <source>
        <strain evidence="4 5">DSM 45928</strain>
    </source>
</reference>
<dbReference type="PIRSF" id="PIRSF002741">
    <property type="entry name" value="MppA"/>
    <property type="match status" value="1"/>
</dbReference>
<dbReference type="Pfam" id="PF00496">
    <property type="entry name" value="SBP_bac_5"/>
    <property type="match status" value="1"/>
</dbReference>
<dbReference type="Proteomes" id="UP000317043">
    <property type="component" value="Unassembled WGS sequence"/>
</dbReference>
<dbReference type="GO" id="GO:0042597">
    <property type="term" value="C:periplasmic space"/>
    <property type="evidence" value="ECO:0007669"/>
    <property type="project" value="UniProtKB-ARBA"/>
</dbReference>
<proteinExistence type="predicted"/>
<dbReference type="Gene3D" id="3.90.76.10">
    <property type="entry name" value="Dipeptide-binding Protein, Domain 1"/>
    <property type="match status" value="1"/>
</dbReference>
<dbReference type="InParanoid" id="A0A543B0H4"/>
<keyword evidence="5" id="KW-1185">Reference proteome</keyword>
<dbReference type="EMBL" id="VFOW01000001">
    <property type="protein sequence ID" value="TQL78333.1"/>
    <property type="molecule type" value="Genomic_DNA"/>
</dbReference>
<feature type="region of interest" description="Disordered" evidence="1">
    <location>
        <begin position="27"/>
        <end position="54"/>
    </location>
</feature>
<evidence type="ECO:0000313" key="5">
    <source>
        <dbReference type="Proteomes" id="UP000317043"/>
    </source>
</evidence>
<dbReference type="SUPFAM" id="SSF53850">
    <property type="entry name" value="Periplasmic binding protein-like II"/>
    <property type="match status" value="1"/>
</dbReference>
<feature type="domain" description="Solute-binding protein family 5" evidence="3">
    <location>
        <begin position="80"/>
        <end position="455"/>
    </location>
</feature>
<dbReference type="InterPro" id="IPR030678">
    <property type="entry name" value="Peptide/Ni-bd"/>
</dbReference>
<protein>
    <submittedName>
        <fullName evidence="4">Peptide/nickel transport system substrate-binding protein/oligopeptide transport system substrate-binding protein</fullName>
    </submittedName>
</protein>
<dbReference type="PANTHER" id="PTHR30290:SF83">
    <property type="entry name" value="ABC TRANSPORTER SUBSTRATE-BINDING PROTEIN"/>
    <property type="match status" value="1"/>
</dbReference>
<dbReference type="AlphaFoldDB" id="A0A543B0H4"/>
<organism evidence="4 5">
    <name type="scientific">Stackebrandtia endophytica</name>
    <dbReference type="NCBI Taxonomy" id="1496996"/>
    <lineage>
        <taxon>Bacteria</taxon>
        <taxon>Bacillati</taxon>
        <taxon>Actinomycetota</taxon>
        <taxon>Actinomycetes</taxon>
        <taxon>Glycomycetales</taxon>
        <taxon>Glycomycetaceae</taxon>
        <taxon>Stackebrandtia</taxon>
    </lineage>
</organism>
<dbReference type="InterPro" id="IPR039424">
    <property type="entry name" value="SBP_5"/>
</dbReference>
<accession>A0A543B0H4</accession>
<dbReference type="GO" id="GO:0043190">
    <property type="term" value="C:ATP-binding cassette (ABC) transporter complex"/>
    <property type="evidence" value="ECO:0007669"/>
    <property type="project" value="InterPro"/>
</dbReference>
<dbReference type="InterPro" id="IPR000914">
    <property type="entry name" value="SBP_5_dom"/>
</dbReference>
<comment type="caution">
    <text evidence="4">The sequence shown here is derived from an EMBL/GenBank/DDBJ whole genome shotgun (WGS) entry which is preliminary data.</text>
</comment>
<gene>
    <name evidence="4" type="ORF">FB566_3916</name>
</gene>
<sequence>MVRNKRVITAISAVALAGLGLAACGSGDGGSSSGGGDGTLRLGNSEPQNLIPPNVQETAGGDVVDLLYAGLYTYDMEGNLEPVLAEDVPQSEDNKVWTIKVGEGHTFQNGEAINADTFVKTWNYAVHGDNANYGASFFKQIDGWQDMQLGSDGDAAAADELSGVVALDEYTLEITLSDPWVGFPVTLGYSAFMPLADECLADIDACNETPIGNGPYQIDGKWNHNQSIHMDRWDGFKGTQPSIERIEFKIYTGDATAWPDFEAGKIDIAAPNAEQYEVAKNTYGDKMFEDETAQAWGLGFPVYDDVFSDPDVRKAFSMAIDRQAYIDGLFQGRYTVANSYAPAAIPGHLDNTCGDACSFDPEAAKDLLATTDFPMDKTVELWVNSGPGEDYLKVLGDQLSANLGIEYVLKTLEWPDFLTKKDNRELTGPFLTGWSPDYPLSQNYMEPLYGGGPDNDFGYHGEEFEQLLAEGNRAEDLEDALVKYQEAEKALAADLPMAPIWVTRTATVIGDNVDPASFQRNPILGTIDFTALKLG</sequence>
<dbReference type="Gene3D" id="3.40.190.10">
    <property type="entry name" value="Periplasmic binding protein-like II"/>
    <property type="match status" value="1"/>
</dbReference>